<gene>
    <name evidence="2" type="ORF">QBC34DRAFT_413333</name>
</gene>
<evidence type="ECO:0000313" key="3">
    <source>
        <dbReference type="Proteomes" id="UP001321760"/>
    </source>
</evidence>
<evidence type="ECO:0000313" key="2">
    <source>
        <dbReference type="EMBL" id="KAK4445326.1"/>
    </source>
</evidence>
<reference evidence="2" key="2">
    <citation type="submission" date="2023-05" db="EMBL/GenBank/DDBJ databases">
        <authorList>
            <consortium name="Lawrence Berkeley National Laboratory"/>
            <person name="Steindorff A."/>
            <person name="Hensen N."/>
            <person name="Bonometti L."/>
            <person name="Westerberg I."/>
            <person name="Brannstrom I.O."/>
            <person name="Guillou S."/>
            <person name="Cros-Aarteil S."/>
            <person name="Calhoun S."/>
            <person name="Haridas S."/>
            <person name="Kuo A."/>
            <person name="Mondo S."/>
            <person name="Pangilinan J."/>
            <person name="Riley R."/>
            <person name="Labutti K."/>
            <person name="Andreopoulos B."/>
            <person name="Lipzen A."/>
            <person name="Chen C."/>
            <person name="Yanf M."/>
            <person name="Daum C."/>
            <person name="Ng V."/>
            <person name="Clum A."/>
            <person name="Ohm R."/>
            <person name="Martin F."/>
            <person name="Silar P."/>
            <person name="Natvig D."/>
            <person name="Lalanne C."/>
            <person name="Gautier V."/>
            <person name="Ament-Velasquez S.L."/>
            <person name="Kruys A."/>
            <person name="Hutchinson M.I."/>
            <person name="Powell A.J."/>
            <person name="Barry K."/>
            <person name="Miller A.N."/>
            <person name="Grigoriev I.V."/>
            <person name="Debuchy R."/>
            <person name="Gladieux P."/>
            <person name="Thoren M.H."/>
            <person name="Johannesson H."/>
        </authorList>
    </citation>
    <scope>NUCLEOTIDE SEQUENCE</scope>
    <source>
        <strain evidence="2">PSN243</strain>
    </source>
</reference>
<feature type="compositionally biased region" description="Acidic residues" evidence="1">
    <location>
        <begin position="18"/>
        <end position="28"/>
    </location>
</feature>
<accession>A0AAV9GDW7</accession>
<protein>
    <submittedName>
        <fullName evidence="2">Uncharacterized protein</fullName>
    </submittedName>
</protein>
<evidence type="ECO:0000256" key="1">
    <source>
        <dbReference type="SAM" id="MobiDB-lite"/>
    </source>
</evidence>
<dbReference type="Proteomes" id="UP001321760">
    <property type="component" value="Unassembled WGS sequence"/>
</dbReference>
<feature type="region of interest" description="Disordered" evidence="1">
    <location>
        <begin position="1"/>
        <end position="55"/>
    </location>
</feature>
<comment type="caution">
    <text evidence="2">The sequence shown here is derived from an EMBL/GenBank/DDBJ whole genome shotgun (WGS) entry which is preliminary data.</text>
</comment>
<keyword evidence="3" id="KW-1185">Reference proteome</keyword>
<dbReference type="EMBL" id="MU865966">
    <property type="protein sequence ID" value="KAK4445326.1"/>
    <property type="molecule type" value="Genomic_DNA"/>
</dbReference>
<reference evidence="2" key="1">
    <citation type="journal article" date="2023" name="Mol. Phylogenet. Evol.">
        <title>Genome-scale phylogeny and comparative genomics of the fungal order Sordariales.</title>
        <authorList>
            <person name="Hensen N."/>
            <person name="Bonometti L."/>
            <person name="Westerberg I."/>
            <person name="Brannstrom I.O."/>
            <person name="Guillou S."/>
            <person name="Cros-Aarteil S."/>
            <person name="Calhoun S."/>
            <person name="Haridas S."/>
            <person name="Kuo A."/>
            <person name="Mondo S."/>
            <person name="Pangilinan J."/>
            <person name="Riley R."/>
            <person name="LaButti K."/>
            <person name="Andreopoulos B."/>
            <person name="Lipzen A."/>
            <person name="Chen C."/>
            <person name="Yan M."/>
            <person name="Daum C."/>
            <person name="Ng V."/>
            <person name="Clum A."/>
            <person name="Steindorff A."/>
            <person name="Ohm R.A."/>
            <person name="Martin F."/>
            <person name="Silar P."/>
            <person name="Natvig D.O."/>
            <person name="Lalanne C."/>
            <person name="Gautier V."/>
            <person name="Ament-Velasquez S.L."/>
            <person name="Kruys A."/>
            <person name="Hutchinson M.I."/>
            <person name="Powell A.J."/>
            <person name="Barry K."/>
            <person name="Miller A.N."/>
            <person name="Grigoriev I.V."/>
            <person name="Debuchy R."/>
            <person name="Gladieux P."/>
            <person name="Hiltunen Thoren M."/>
            <person name="Johannesson H."/>
        </authorList>
    </citation>
    <scope>NUCLEOTIDE SEQUENCE</scope>
    <source>
        <strain evidence="2">PSN243</strain>
    </source>
</reference>
<dbReference type="AlphaFoldDB" id="A0AAV9GDW7"/>
<feature type="compositionally biased region" description="Polar residues" evidence="1">
    <location>
        <begin position="1"/>
        <end position="12"/>
    </location>
</feature>
<sequence length="115" mass="12325">MDQNTSRPSNNLHPEPNEVVDTEPDACDSVDAQQRGQWGCKPAPPPSSCPEGKDNCAEKNEVDLEELLAISCPCGFGYYTFDREWVSGADVRAGRALPRPGMVLPQPAAGSGPLI</sequence>
<name>A0AAV9GDW7_9PEZI</name>
<proteinExistence type="predicted"/>
<organism evidence="2 3">
    <name type="scientific">Podospora aff. communis PSN243</name>
    <dbReference type="NCBI Taxonomy" id="3040156"/>
    <lineage>
        <taxon>Eukaryota</taxon>
        <taxon>Fungi</taxon>
        <taxon>Dikarya</taxon>
        <taxon>Ascomycota</taxon>
        <taxon>Pezizomycotina</taxon>
        <taxon>Sordariomycetes</taxon>
        <taxon>Sordariomycetidae</taxon>
        <taxon>Sordariales</taxon>
        <taxon>Podosporaceae</taxon>
        <taxon>Podospora</taxon>
    </lineage>
</organism>